<feature type="site" description="Cleavage (non-hydrolytic); by autocatalysis" evidence="12">
    <location>
        <begin position="255"/>
        <end position="256"/>
    </location>
</feature>
<evidence type="ECO:0000256" key="7">
    <source>
        <dbReference type="ARBA" id="ARBA00023145"/>
    </source>
</evidence>
<name>A0A1H7NDE2_9GAMM</name>
<keyword evidence="14" id="KW-1185">Reference proteome</keyword>
<comment type="subcellular location">
    <subcellularLocation>
        <location evidence="12">Cell membrane</location>
        <topology evidence="12">Peripheral membrane protein</topology>
    </subcellularLocation>
</comment>
<comment type="PTM">
    <text evidence="12">Is synthesized initially as an inactive proenzyme. Formation of the active enzyme involves a self-maturation process in which the active site pyruvoyl group is generated from an internal serine residue via an autocatalytic post-translational modification. Two non-identical subunits are generated from the proenzyme in this reaction, and the pyruvate is formed at the N-terminus of the alpha chain, which is derived from the carboxyl end of the proenzyme. The autoendoproteolytic cleavage occurs by a canonical serine protease mechanism, in which the side chain hydroxyl group of the serine supplies its oxygen atom to form the C-terminus of the beta chain, while the remainder of the serine residue undergoes an oxidative deamination to produce ammonia and the pyruvoyl prosthetic group on the alpha chain. During this reaction, the Ser that is part of the protease active site of the proenzyme becomes the pyruvoyl prosthetic group, which constitutes an essential element of the active site of the mature decarboxylase.</text>
</comment>
<protein>
    <recommendedName>
        <fullName evidence="12">Phosphatidylserine decarboxylase proenzyme</fullName>
        <ecNumber evidence="12">4.1.1.65</ecNumber>
    </recommendedName>
    <component>
        <recommendedName>
            <fullName evidence="12">Phosphatidylserine decarboxylase alpha chain</fullName>
        </recommendedName>
    </component>
    <component>
        <recommendedName>
            <fullName evidence="12">Phosphatidylserine decarboxylase beta chain</fullName>
        </recommendedName>
    </component>
</protein>
<keyword evidence="9 12" id="KW-0456">Lyase</keyword>
<reference evidence="14" key="1">
    <citation type="submission" date="2016-10" db="EMBL/GenBank/DDBJ databases">
        <authorList>
            <person name="Varghese N."/>
            <person name="Submissions S."/>
        </authorList>
    </citation>
    <scope>NUCLEOTIDE SEQUENCE [LARGE SCALE GENOMIC DNA]</scope>
    <source>
        <strain evidence="14">DSM 241</strain>
    </source>
</reference>
<evidence type="ECO:0000256" key="6">
    <source>
        <dbReference type="ARBA" id="ARBA00023136"/>
    </source>
</evidence>
<dbReference type="InterPro" id="IPR033177">
    <property type="entry name" value="PSD-B"/>
</dbReference>
<comment type="function">
    <text evidence="12">Catalyzes the formation of phosphatidylethanolamine (PtdEtn) from phosphatidylserine (PtdSer).</text>
</comment>
<comment type="similarity">
    <text evidence="12">Belongs to the phosphatidylserine decarboxylase family. PSD-B subfamily. Prokaryotic type I sub-subfamily.</text>
</comment>
<dbReference type="Pfam" id="PF02666">
    <property type="entry name" value="PS_Dcarbxylase"/>
    <property type="match status" value="1"/>
</dbReference>
<dbReference type="PANTHER" id="PTHR10067:SF6">
    <property type="entry name" value="PHOSPHATIDYLSERINE DECARBOXYLASE PROENZYME, MITOCHONDRIAL"/>
    <property type="match status" value="1"/>
</dbReference>
<organism evidence="13 14">
    <name type="scientific">Ectothiorhodospira marina</name>
    <dbReference type="NCBI Taxonomy" id="1396821"/>
    <lineage>
        <taxon>Bacteria</taxon>
        <taxon>Pseudomonadati</taxon>
        <taxon>Pseudomonadota</taxon>
        <taxon>Gammaproteobacteria</taxon>
        <taxon>Chromatiales</taxon>
        <taxon>Ectothiorhodospiraceae</taxon>
        <taxon>Ectothiorhodospira</taxon>
    </lineage>
</organism>
<keyword evidence="2 12" id="KW-1003">Cell membrane</keyword>
<evidence type="ECO:0000256" key="10">
    <source>
        <dbReference type="ARBA" id="ARBA00023264"/>
    </source>
</evidence>
<keyword evidence="5 12" id="KW-0443">Lipid metabolism</keyword>
<feature type="modified residue" description="Pyruvic acid (Ser); by autocatalysis" evidence="12">
    <location>
        <position position="256"/>
    </location>
</feature>
<feature type="active site" description="Charge relay system; for autoendoproteolytic cleavage activity" evidence="12">
    <location>
        <position position="256"/>
    </location>
</feature>
<dbReference type="InterPro" id="IPR033178">
    <property type="entry name" value="PSD_type1_pro"/>
</dbReference>
<dbReference type="AlphaFoldDB" id="A0A1H7NDE2"/>
<evidence type="ECO:0000313" key="13">
    <source>
        <dbReference type="EMBL" id="SEL20968.1"/>
    </source>
</evidence>
<keyword evidence="4 12" id="KW-0210">Decarboxylase</keyword>
<dbReference type="OrthoDB" id="9802030at2"/>
<evidence type="ECO:0000256" key="5">
    <source>
        <dbReference type="ARBA" id="ARBA00023098"/>
    </source>
</evidence>
<dbReference type="EMBL" id="FOAA01000011">
    <property type="protein sequence ID" value="SEL20968.1"/>
    <property type="molecule type" value="Genomic_DNA"/>
</dbReference>
<accession>A0A1H7NDE2</accession>
<dbReference type="RefSeq" id="WP_090254108.1">
    <property type="nucleotide sequence ID" value="NZ_FOAA01000011.1"/>
</dbReference>
<comment type="subunit">
    <text evidence="12">Heterodimer of a large membrane-associated beta subunit and a small pyruvoyl-containing alpha subunit.</text>
</comment>
<dbReference type="HAMAP" id="MF_00662">
    <property type="entry name" value="PS_decarb_PSD_B_type1"/>
    <property type="match status" value="1"/>
</dbReference>
<dbReference type="EC" id="4.1.1.65" evidence="12"/>
<keyword evidence="7 12" id="KW-0865">Zymogen</keyword>
<dbReference type="Proteomes" id="UP000199256">
    <property type="component" value="Unassembled WGS sequence"/>
</dbReference>
<keyword evidence="11 12" id="KW-0670">Pyruvate</keyword>
<feature type="chain" id="PRO_5023210877" description="Phosphatidylserine decarboxylase alpha chain" evidence="12">
    <location>
        <begin position="256"/>
        <end position="297"/>
    </location>
</feature>
<evidence type="ECO:0000256" key="2">
    <source>
        <dbReference type="ARBA" id="ARBA00022475"/>
    </source>
</evidence>
<evidence type="ECO:0000256" key="9">
    <source>
        <dbReference type="ARBA" id="ARBA00023239"/>
    </source>
</evidence>
<comment type="pathway">
    <text evidence="12">Phospholipid metabolism; phosphatidylethanolamine biosynthesis; phosphatidylethanolamine from CDP-diacylglycerol: step 2/2.</text>
</comment>
<evidence type="ECO:0000256" key="1">
    <source>
        <dbReference type="ARBA" id="ARBA00005189"/>
    </source>
</evidence>
<evidence type="ECO:0000256" key="3">
    <source>
        <dbReference type="ARBA" id="ARBA00022516"/>
    </source>
</evidence>
<gene>
    <name evidence="12" type="primary">psd</name>
    <name evidence="13" type="ORF">SAMN05444515_11180</name>
</gene>
<comment type="catalytic activity">
    <reaction evidence="12">
        <text>a 1,2-diacyl-sn-glycero-3-phospho-L-serine + H(+) = a 1,2-diacyl-sn-glycero-3-phosphoethanolamine + CO2</text>
        <dbReference type="Rhea" id="RHEA:20828"/>
        <dbReference type="ChEBI" id="CHEBI:15378"/>
        <dbReference type="ChEBI" id="CHEBI:16526"/>
        <dbReference type="ChEBI" id="CHEBI:57262"/>
        <dbReference type="ChEBI" id="CHEBI:64612"/>
        <dbReference type="EC" id="4.1.1.65"/>
    </reaction>
</comment>
<keyword evidence="10 12" id="KW-1208">Phospholipid metabolism</keyword>
<dbReference type="UniPathway" id="UPA00558">
    <property type="reaction ID" value="UER00616"/>
</dbReference>
<evidence type="ECO:0000256" key="11">
    <source>
        <dbReference type="ARBA" id="ARBA00023317"/>
    </source>
</evidence>
<feature type="chain" id="PRO_5023210876" description="Phosphatidylserine decarboxylase beta chain" evidence="12">
    <location>
        <begin position="1"/>
        <end position="255"/>
    </location>
</feature>
<dbReference type="GO" id="GO:0006646">
    <property type="term" value="P:phosphatidylethanolamine biosynthetic process"/>
    <property type="evidence" value="ECO:0007669"/>
    <property type="project" value="UniProtKB-UniRule"/>
</dbReference>
<evidence type="ECO:0000256" key="12">
    <source>
        <dbReference type="HAMAP-Rule" id="MF_00662"/>
    </source>
</evidence>
<dbReference type="GO" id="GO:0004609">
    <property type="term" value="F:phosphatidylserine decarboxylase activity"/>
    <property type="evidence" value="ECO:0007669"/>
    <property type="project" value="UniProtKB-UniRule"/>
</dbReference>
<sequence length="297" mass="33550">MSDQEANWQDWLKALPLYLLPHHALSRGVYRLSRWETRLKDPVARWFIRQYGLNMAEALDPEPAHYASFNALFTRALHPDARPLDTHPDALLSPADSRVSQFGRLRDGRMIQAKGHDYSAQELLGGCPERAAPFMNGNFITQYLSPSDYHRVHMPWDGVLRETVYVPGRLFSVAPFTTRTIPRLFARNERLVCLFDTDMGPLAMVLVGAINVASIETVWSGEVTPRLPRKLEVKDHRSETVSLSRGDEMGRFNLGSTVILLLPEGAVEWSDELTGGRKLKMGEALGWMKPVGMRSNP</sequence>
<feature type="active site" description="Charge relay system; for autoendoproteolytic cleavage activity" evidence="12">
    <location>
        <position position="153"/>
    </location>
</feature>
<keyword evidence="8 12" id="KW-0594">Phospholipid biosynthesis</keyword>
<proteinExistence type="inferred from homology"/>
<comment type="pathway">
    <text evidence="1">Lipid metabolism.</text>
</comment>
<keyword evidence="3 12" id="KW-0444">Lipid biosynthesis</keyword>
<dbReference type="NCBIfam" id="TIGR00163">
    <property type="entry name" value="PS_decarb"/>
    <property type="match status" value="1"/>
</dbReference>
<comment type="cofactor">
    <cofactor evidence="12">
        <name>pyruvate</name>
        <dbReference type="ChEBI" id="CHEBI:15361"/>
    </cofactor>
    <text evidence="12">Binds 1 pyruvoyl group covalently per subunit.</text>
</comment>
<feature type="active site" description="Schiff-base intermediate with substrate; via pyruvic acid; for decarboxylase activity" evidence="12">
    <location>
        <position position="256"/>
    </location>
</feature>
<dbReference type="STRING" id="1396821.SAMN05444515_11180"/>
<evidence type="ECO:0000256" key="8">
    <source>
        <dbReference type="ARBA" id="ARBA00023209"/>
    </source>
</evidence>
<keyword evidence="6 12" id="KW-0472">Membrane</keyword>
<dbReference type="PANTHER" id="PTHR10067">
    <property type="entry name" value="PHOSPHATIDYLSERINE DECARBOXYLASE"/>
    <property type="match status" value="1"/>
</dbReference>
<evidence type="ECO:0000313" key="14">
    <source>
        <dbReference type="Proteomes" id="UP000199256"/>
    </source>
</evidence>
<dbReference type="GO" id="GO:0005886">
    <property type="term" value="C:plasma membrane"/>
    <property type="evidence" value="ECO:0007669"/>
    <property type="project" value="UniProtKB-SubCell"/>
</dbReference>
<evidence type="ECO:0000256" key="4">
    <source>
        <dbReference type="ARBA" id="ARBA00022793"/>
    </source>
</evidence>
<feature type="active site" description="Charge relay system; for autoendoproteolytic cleavage activity" evidence="12">
    <location>
        <position position="96"/>
    </location>
</feature>
<dbReference type="InterPro" id="IPR003817">
    <property type="entry name" value="PS_Dcarbxylase"/>
</dbReference>